<comment type="subcellular location">
    <subcellularLocation>
        <location evidence="1">Cell membrane</location>
        <topology evidence="1">Multi-pass membrane protein</topology>
    </subcellularLocation>
</comment>
<gene>
    <name evidence="8" type="ORF">HPO_16570</name>
</gene>
<evidence type="ECO:0000256" key="4">
    <source>
        <dbReference type="ARBA" id="ARBA00022989"/>
    </source>
</evidence>
<dbReference type="eggNOG" id="COG1668">
    <property type="taxonomic scope" value="Bacteria"/>
</dbReference>
<proteinExistence type="predicted"/>
<keyword evidence="3 6" id="KW-0812">Transmembrane</keyword>
<evidence type="ECO:0000259" key="7">
    <source>
        <dbReference type="Pfam" id="PF12698"/>
    </source>
</evidence>
<keyword evidence="9" id="KW-1185">Reference proteome</keyword>
<dbReference type="Proteomes" id="UP000027100">
    <property type="component" value="Unassembled WGS sequence"/>
</dbReference>
<evidence type="ECO:0000256" key="2">
    <source>
        <dbReference type="ARBA" id="ARBA00022475"/>
    </source>
</evidence>
<protein>
    <recommendedName>
        <fullName evidence="7">ABC-2 type transporter transmembrane domain-containing protein</fullName>
    </recommendedName>
</protein>
<keyword evidence="2" id="KW-1003">Cell membrane</keyword>
<evidence type="ECO:0000256" key="5">
    <source>
        <dbReference type="ARBA" id="ARBA00023136"/>
    </source>
</evidence>
<sequence length="384" mass="41469">MRAFLSAFCREILFLRHSFWDRVVILWMPLLLLGLPAMQFSSGVIRNLPIIIVDQDQTQASRELAHRIDAAPEVRVLARIPDFGEAEEHVRTRKAYALVMIPDGAESDILQGGSAAISIFYNASYSTASGSALRAVRAAVQDYSAKLAIERVAAFGTSQARPAPVTVQTTILFNPQRSYEFQLVSLLHPALLHLAFMIAVTGALGRELRDGTIGDWLAGRPGAASAIAGKLAPYGLVFMVWSGLATSYLAVLRGWPIHGSLPLIMSGYLAMYAAYAGIALFIVGLTRSMLQSLSMSGLYAGASFAFAGAIFPIQSASSFAQFWSAILPYTWFAKLLSEQWSMASPPSVSLGHIGIMMFMALAGGVIGLPSYIRSASQPASWGRR</sequence>
<feature type="transmembrane region" description="Helical" evidence="6">
    <location>
        <begin position="231"/>
        <end position="251"/>
    </location>
</feature>
<evidence type="ECO:0000313" key="9">
    <source>
        <dbReference type="Proteomes" id="UP000027100"/>
    </source>
</evidence>
<dbReference type="Pfam" id="PF12698">
    <property type="entry name" value="ABC2_membrane_3"/>
    <property type="match status" value="1"/>
</dbReference>
<dbReference type="GO" id="GO:0140359">
    <property type="term" value="F:ABC-type transporter activity"/>
    <property type="evidence" value="ECO:0007669"/>
    <property type="project" value="InterPro"/>
</dbReference>
<dbReference type="PANTHER" id="PTHR30294">
    <property type="entry name" value="MEMBRANE COMPONENT OF ABC TRANSPORTER YHHJ-RELATED"/>
    <property type="match status" value="1"/>
</dbReference>
<dbReference type="Gene3D" id="3.40.1710.10">
    <property type="entry name" value="abc type-2 transporter like domain"/>
    <property type="match status" value="1"/>
</dbReference>
<dbReference type="RefSeq" id="WP_035601291.1">
    <property type="nucleotide sequence ID" value="NZ_ARYM01000025.1"/>
</dbReference>
<evidence type="ECO:0000256" key="3">
    <source>
        <dbReference type="ARBA" id="ARBA00022692"/>
    </source>
</evidence>
<dbReference type="STRING" id="1280954.HPO_16570"/>
<keyword evidence="4 6" id="KW-1133">Transmembrane helix</keyword>
<dbReference type="AlphaFoldDB" id="A0A062VA99"/>
<dbReference type="PANTHER" id="PTHR30294:SF47">
    <property type="entry name" value="INNER MEMBRANE TRANSPORT PERMEASE YHHJ"/>
    <property type="match status" value="1"/>
</dbReference>
<dbReference type="InterPro" id="IPR013525">
    <property type="entry name" value="ABC2_TM"/>
</dbReference>
<name>A0A062VA99_9PROT</name>
<evidence type="ECO:0000313" key="8">
    <source>
        <dbReference type="EMBL" id="KCZ97095.1"/>
    </source>
</evidence>
<dbReference type="EMBL" id="ARYM01000025">
    <property type="protein sequence ID" value="KCZ97095.1"/>
    <property type="molecule type" value="Genomic_DNA"/>
</dbReference>
<keyword evidence="5 6" id="KW-0472">Membrane</keyword>
<evidence type="ECO:0000256" key="1">
    <source>
        <dbReference type="ARBA" id="ARBA00004651"/>
    </source>
</evidence>
<feature type="transmembrane region" description="Helical" evidence="6">
    <location>
        <begin position="186"/>
        <end position="204"/>
    </location>
</feature>
<evidence type="ECO:0000256" key="6">
    <source>
        <dbReference type="SAM" id="Phobius"/>
    </source>
</evidence>
<dbReference type="GO" id="GO:0005886">
    <property type="term" value="C:plasma membrane"/>
    <property type="evidence" value="ECO:0007669"/>
    <property type="project" value="UniProtKB-SubCell"/>
</dbReference>
<dbReference type="PATRIC" id="fig|1280954.3.peg.3346"/>
<accession>A0A062VA99</accession>
<feature type="transmembrane region" description="Helical" evidence="6">
    <location>
        <begin position="297"/>
        <end position="313"/>
    </location>
</feature>
<feature type="domain" description="ABC-2 type transporter transmembrane" evidence="7">
    <location>
        <begin position="24"/>
        <end position="367"/>
    </location>
</feature>
<dbReference type="InterPro" id="IPR051449">
    <property type="entry name" value="ABC-2_transporter_component"/>
</dbReference>
<feature type="transmembrane region" description="Helical" evidence="6">
    <location>
        <begin position="348"/>
        <end position="372"/>
    </location>
</feature>
<feature type="transmembrane region" description="Helical" evidence="6">
    <location>
        <begin position="263"/>
        <end position="285"/>
    </location>
</feature>
<dbReference type="OrthoDB" id="9784671at2"/>
<organism evidence="8 9">
    <name type="scientific">Hyphomonas polymorpha PS728</name>
    <dbReference type="NCBI Taxonomy" id="1280954"/>
    <lineage>
        <taxon>Bacteria</taxon>
        <taxon>Pseudomonadati</taxon>
        <taxon>Pseudomonadota</taxon>
        <taxon>Alphaproteobacteria</taxon>
        <taxon>Hyphomonadales</taxon>
        <taxon>Hyphomonadaceae</taxon>
        <taxon>Hyphomonas</taxon>
    </lineage>
</organism>
<comment type="caution">
    <text evidence="8">The sequence shown here is derived from an EMBL/GenBank/DDBJ whole genome shotgun (WGS) entry which is preliminary data.</text>
</comment>
<reference evidence="8 9" key="1">
    <citation type="journal article" date="2014" name="Antonie Van Leeuwenhoek">
        <title>Hyphomonas beringensis sp. nov. and Hyphomonas chukchiensis sp. nov., isolated from surface seawater of the Bering Sea and Chukchi Sea.</title>
        <authorList>
            <person name="Li C."/>
            <person name="Lai Q."/>
            <person name="Li G."/>
            <person name="Dong C."/>
            <person name="Wang J."/>
            <person name="Liao Y."/>
            <person name="Shao Z."/>
        </authorList>
    </citation>
    <scope>NUCLEOTIDE SEQUENCE [LARGE SCALE GENOMIC DNA]</scope>
    <source>
        <strain evidence="8 9">PS728</strain>
    </source>
</reference>